<name>A0A4Y7PD92_9AGAM</name>
<dbReference type="Pfam" id="PF22893">
    <property type="entry name" value="ULD_2"/>
    <property type="match status" value="1"/>
</dbReference>
<dbReference type="InterPro" id="IPR054464">
    <property type="entry name" value="ULD_fung"/>
</dbReference>
<dbReference type="Proteomes" id="UP000294933">
    <property type="component" value="Unassembled WGS sequence"/>
</dbReference>
<dbReference type="STRING" id="50990.A0A4Y7PD92"/>
<dbReference type="OrthoDB" id="3039023at2759"/>
<evidence type="ECO:0000256" key="1">
    <source>
        <dbReference type="SAM" id="Coils"/>
    </source>
</evidence>
<dbReference type="VEuPathDB" id="FungiDB:BD410DRAFT_847193"/>
<gene>
    <name evidence="4" type="ORF">BD410DRAFT_847193</name>
</gene>
<feature type="coiled-coil region" evidence="1">
    <location>
        <begin position="37"/>
        <end position="64"/>
    </location>
</feature>
<reference evidence="4 5" key="1">
    <citation type="submission" date="2018-06" db="EMBL/GenBank/DDBJ databases">
        <title>A transcriptomic atlas of mushroom development highlights an independent origin of complex multicellularity.</title>
        <authorList>
            <consortium name="DOE Joint Genome Institute"/>
            <person name="Krizsan K."/>
            <person name="Almasi E."/>
            <person name="Merenyi Z."/>
            <person name="Sahu N."/>
            <person name="Viragh M."/>
            <person name="Koszo T."/>
            <person name="Mondo S."/>
            <person name="Kiss B."/>
            <person name="Balint B."/>
            <person name="Kues U."/>
            <person name="Barry K."/>
            <person name="Hegedus J.C."/>
            <person name="Henrissat B."/>
            <person name="Johnson J."/>
            <person name="Lipzen A."/>
            <person name="Ohm R."/>
            <person name="Nagy I."/>
            <person name="Pangilinan J."/>
            <person name="Yan J."/>
            <person name="Xiong Y."/>
            <person name="Grigoriev I.V."/>
            <person name="Hibbett D.S."/>
            <person name="Nagy L.G."/>
        </authorList>
    </citation>
    <scope>NUCLEOTIDE SEQUENCE [LARGE SCALE GENOMIC DNA]</scope>
    <source>
        <strain evidence="4 5">SZMC22713</strain>
    </source>
</reference>
<dbReference type="PANTHER" id="PTHR38886:SF1">
    <property type="entry name" value="NACHT-NTPASE AND P-LOOP NTPASES N-TERMINAL DOMAIN-CONTAINING PROTEIN"/>
    <property type="match status" value="1"/>
</dbReference>
<evidence type="ECO:0000313" key="5">
    <source>
        <dbReference type="Proteomes" id="UP000294933"/>
    </source>
</evidence>
<evidence type="ECO:0000259" key="3">
    <source>
        <dbReference type="Pfam" id="PF22893"/>
    </source>
</evidence>
<dbReference type="AlphaFoldDB" id="A0A4Y7PD92"/>
<feature type="chain" id="PRO_5021201335" description="Ubiquitin-like domain-containing protein" evidence="2">
    <location>
        <begin position="27"/>
        <end position="310"/>
    </location>
</feature>
<sequence length="310" mass="34613">MATAFTFGSFGDILALTSLVITCARSLSDSTGSASDFQDFIDELQLLKEDLDAAKALLDAAMNNAGTSPSVSAVATYSPRAIEQCHSAMKAFHKCVEKYGERLNGKGPRSWFYKISWAMWKKDQITDFRGKLGGHRQSIMTLLLKLQSEQLRRIESATDMPPSVKNTIANSIQLVDAIGTRTLIHIEYCSTWKILDGLLKARFGDAPFGRFVQEGEYNMSTHDGKQIILPREWRKVVQAGMVVEMGVILRKPITHSRRKICPICGYVNSEASPRKGWIDCLGLDCNARFQTSTLDENETNRDIQIYNSKS</sequence>
<dbReference type="EMBL" id="ML170840">
    <property type="protein sequence ID" value="TDL13215.1"/>
    <property type="molecule type" value="Genomic_DNA"/>
</dbReference>
<evidence type="ECO:0000313" key="4">
    <source>
        <dbReference type="EMBL" id="TDL13215.1"/>
    </source>
</evidence>
<feature type="signal peptide" evidence="2">
    <location>
        <begin position="1"/>
        <end position="26"/>
    </location>
</feature>
<evidence type="ECO:0000256" key="2">
    <source>
        <dbReference type="SAM" id="SignalP"/>
    </source>
</evidence>
<accession>A0A4Y7PD92</accession>
<protein>
    <recommendedName>
        <fullName evidence="3">Ubiquitin-like domain-containing protein</fullName>
    </recommendedName>
</protein>
<keyword evidence="5" id="KW-1185">Reference proteome</keyword>
<organism evidence="4 5">
    <name type="scientific">Rickenella mellea</name>
    <dbReference type="NCBI Taxonomy" id="50990"/>
    <lineage>
        <taxon>Eukaryota</taxon>
        <taxon>Fungi</taxon>
        <taxon>Dikarya</taxon>
        <taxon>Basidiomycota</taxon>
        <taxon>Agaricomycotina</taxon>
        <taxon>Agaricomycetes</taxon>
        <taxon>Hymenochaetales</taxon>
        <taxon>Rickenellaceae</taxon>
        <taxon>Rickenella</taxon>
    </lineage>
</organism>
<keyword evidence="2" id="KW-0732">Signal</keyword>
<keyword evidence="1" id="KW-0175">Coiled coil</keyword>
<proteinExistence type="predicted"/>
<dbReference type="PANTHER" id="PTHR38886">
    <property type="entry name" value="SESA DOMAIN-CONTAINING PROTEIN"/>
    <property type="match status" value="1"/>
</dbReference>
<feature type="domain" description="Ubiquitin-like" evidence="3">
    <location>
        <begin position="169"/>
        <end position="250"/>
    </location>
</feature>